<keyword evidence="7" id="KW-1185">Reference proteome</keyword>
<evidence type="ECO:0000256" key="1">
    <source>
        <dbReference type="ARBA" id="ARBA00001561"/>
    </source>
</evidence>
<evidence type="ECO:0000256" key="4">
    <source>
        <dbReference type="SAM" id="SignalP"/>
    </source>
</evidence>
<name>A0A6C2D6N4_9RHOO</name>
<dbReference type="GO" id="GO:0030288">
    <property type="term" value="C:outer membrane-bounded periplasmic space"/>
    <property type="evidence" value="ECO:0007669"/>
    <property type="project" value="TreeGrafter"/>
</dbReference>
<keyword evidence="3" id="KW-0378">Hydrolase</keyword>
<comment type="caution">
    <text evidence="6">The sequence shown here is derived from an EMBL/GenBank/DDBJ whole genome shotgun (WGS) entry which is preliminary data.</text>
</comment>
<dbReference type="SUPFAM" id="SSF53187">
    <property type="entry name" value="Zn-dependent exopeptidases"/>
    <property type="match status" value="1"/>
</dbReference>
<protein>
    <recommendedName>
        <fullName evidence="2">N-acetylmuramoyl-L-alanine amidase</fullName>
        <ecNumber evidence="2">3.5.1.28</ecNumber>
    </recommendedName>
</protein>
<dbReference type="GO" id="GO:0008745">
    <property type="term" value="F:N-acetylmuramoyl-L-alanine amidase activity"/>
    <property type="evidence" value="ECO:0007669"/>
    <property type="project" value="UniProtKB-EC"/>
</dbReference>
<feature type="signal peptide" evidence="4">
    <location>
        <begin position="1"/>
        <end position="18"/>
    </location>
</feature>
<dbReference type="InterPro" id="IPR050695">
    <property type="entry name" value="N-acetylmuramoyl_amidase_3"/>
</dbReference>
<evidence type="ECO:0000313" key="7">
    <source>
        <dbReference type="Proteomes" id="UP000389128"/>
    </source>
</evidence>
<dbReference type="AlphaFoldDB" id="A0A6C2D6N4"/>
<reference evidence="6 7" key="1">
    <citation type="submission" date="2019-01" db="EMBL/GenBank/DDBJ databases">
        <title>Zoogloea oleivorans genome sequencing and assembly.</title>
        <authorList>
            <person name="Tancsics A."/>
            <person name="Farkas M."/>
            <person name="Kriszt B."/>
            <person name="Maroti G."/>
            <person name="Horvath B."/>
        </authorList>
    </citation>
    <scope>NUCLEOTIDE SEQUENCE [LARGE SCALE GENOMIC DNA]</scope>
    <source>
        <strain evidence="6 7">Buc</strain>
    </source>
</reference>
<dbReference type="GO" id="GO:0009253">
    <property type="term" value="P:peptidoglycan catabolic process"/>
    <property type="evidence" value="ECO:0007669"/>
    <property type="project" value="InterPro"/>
</dbReference>
<comment type="catalytic activity">
    <reaction evidence="1">
        <text>Hydrolyzes the link between N-acetylmuramoyl residues and L-amino acid residues in certain cell-wall glycopeptides.</text>
        <dbReference type="EC" id="3.5.1.28"/>
    </reaction>
</comment>
<dbReference type="Pfam" id="PF01520">
    <property type="entry name" value="Amidase_3"/>
    <property type="match status" value="1"/>
</dbReference>
<organism evidence="6 7">
    <name type="scientific">Zoogloea oleivorans</name>
    <dbReference type="NCBI Taxonomy" id="1552750"/>
    <lineage>
        <taxon>Bacteria</taxon>
        <taxon>Pseudomonadati</taxon>
        <taxon>Pseudomonadota</taxon>
        <taxon>Betaproteobacteria</taxon>
        <taxon>Rhodocyclales</taxon>
        <taxon>Zoogloeaceae</taxon>
        <taxon>Zoogloea</taxon>
    </lineage>
</organism>
<keyword evidence="4" id="KW-0732">Signal</keyword>
<proteinExistence type="predicted"/>
<gene>
    <name evidence="6" type="ORF">ETQ85_00800</name>
</gene>
<feature type="domain" description="MurNAc-LAA" evidence="5">
    <location>
        <begin position="81"/>
        <end position="228"/>
    </location>
</feature>
<dbReference type="RefSeq" id="WP_148577218.1">
    <property type="nucleotide sequence ID" value="NZ_SDKK01000001.1"/>
</dbReference>
<evidence type="ECO:0000259" key="5">
    <source>
        <dbReference type="SMART" id="SM00646"/>
    </source>
</evidence>
<dbReference type="Proteomes" id="UP000389128">
    <property type="component" value="Unassembled WGS sequence"/>
</dbReference>
<dbReference type="EC" id="3.5.1.28" evidence="2"/>
<accession>A0A6C2D6N4</accession>
<dbReference type="PANTHER" id="PTHR30404:SF0">
    <property type="entry name" value="N-ACETYLMURAMOYL-L-ALANINE AMIDASE AMIC"/>
    <property type="match status" value="1"/>
</dbReference>
<dbReference type="EMBL" id="SDKK01000001">
    <property type="protein sequence ID" value="TYC62128.1"/>
    <property type="molecule type" value="Genomic_DNA"/>
</dbReference>
<dbReference type="InterPro" id="IPR002508">
    <property type="entry name" value="MurNAc-LAA_cat"/>
</dbReference>
<dbReference type="PANTHER" id="PTHR30404">
    <property type="entry name" value="N-ACETYLMURAMOYL-L-ALANINE AMIDASE"/>
    <property type="match status" value="1"/>
</dbReference>
<dbReference type="OrthoDB" id="8525541at2"/>
<sequence length="248" mass="26444">MRRWTGMVGLTWASLAWATPPVAIDVGHYLARSGATSAYGVAEFEYNHSLAAVIAARLAADGVPVRLIGHRGEMADLQARPQQAEDAGAGFFLSIHHDSVKESHLQPWVWNGQPRRYADDFAGFSLFVSRLNPRLAESLACASAIGGALREAGLKVATHHVGRAEDGRAWADEANGVYFYDNLVVLKRASVPAVLLEAGVIVNRDEERQLAGAERRALTAAAVETGLRACGFAPAVANQSASAGSETR</sequence>
<dbReference type="CDD" id="cd02696">
    <property type="entry name" value="MurNAc-LAA"/>
    <property type="match status" value="1"/>
</dbReference>
<feature type="chain" id="PRO_5025338937" description="N-acetylmuramoyl-L-alanine amidase" evidence="4">
    <location>
        <begin position="19"/>
        <end position="248"/>
    </location>
</feature>
<dbReference type="SMART" id="SM00646">
    <property type="entry name" value="Ami_3"/>
    <property type="match status" value="1"/>
</dbReference>
<evidence type="ECO:0000256" key="3">
    <source>
        <dbReference type="ARBA" id="ARBA00022801"/>
    </source>
</evidence>
<evidence type="ECO:0000313" key="6">
    <source>
        <dbReference type="EMBL" id="TYC62128.1"/>
    </source>
</evidence>
<evidence type="ECO:0000256" key="2">
    <source>
        <dbReference type="ARBA" id="ARBA00011901"/>
    </source>
</evidence>
<dbReference type="Gene3D" id="3.40.630.40">
    <property type="entry name" value="Zn-dependent exopeptidases"/>
    <property type="match status" value="1"/>
</dbReference>